<accession>A0A2S6ZBB3</accession>
<comment type="caution">
    <text evidence="2">The sequence shown here is derived from an EMBL/GenBank/DDBJ whole genome shotgun (WGS) entry which is preliminary data.</text>
</comment>
<evidence type="ECO:0000313" key="2">
    <source>
        <dbReference type="EMBL" id="PPT82812.1"/>
    </source>
</evidence>
<keyword evidence="1" id="KW-0472">Membrane</keyword>
<dbReference type="EMBL" id="MIGX01000122">
    <property type="protein sequence ID" value="PPT82812.1"/>
    <property type="molecule type" value="Genomic_DNA"/>
</dbReference>
<keyword evidence="3" id="KW-1185">Reference proteome</keyword>
<protein>
    <submittedName>
        <fullName evidence="2">Uncharacterized protein</fullName>
    </submittedName>
</protein>
<dbReference type="Proteomes" id="UP000239898">
    <property type="component" value="Unassembled WGS sequence"/>
</dbReference>
<sequence>MTYLALPVSVHPVVILLPAAVLLGMEAIAGSACLQAPRRHLQRLSAQSIDVSEIKSLLIDEAPRTAQQGK</sequence>
<evidence type="ECO:0000256" key="1">
    <source>
        <dbReference type="SAM" id="Phobius"/>
    </source>
</evidence>
<keyword evidence="1" id="KW-1133">Transmembrane helix</keyword>
<keyword evidence="1" id="KW-0812">Transmembrane</keyword>
<proteinExistence type="predicted"/>
<organism evidence="2 3">
    <name type="scientific">Xanthomonas theicola</name>
    <dbReference type="NCBI Taxonomy" id="56464"/>
    <lineage>
        <taxon>Bacteria</taxon>
        <taxon>Pseudomonadati</taxon>
        <taxon>Pseudomonadota</taxon>
        <taxon>Gammaproteobacteria</taxon>
        <taxon>Lysobacterales</taxon>
        <taxon>Lysobacteraceae</taxon>
        <taxon>Xanthomonas</taxon>
    </lineage>
</organism>
<reference evidence="2 3" key="1">
    <citation type="submission" date="2016-08" db="EMBL/GenBank/DDBJ databases">
        <title>Evolution of the type three secretion system and type three effector repertoires in Xanthomonas.</title>
        <authorList>
            <person name="Merda D."/>
            <person name="Briand M."/>
            <person name="Bosis E."/>
            <person name="Rousseau C."/>
            <person name="Portier P."/>
            <person name="Jacques M.-A."/>
            <person name="Fischer-Le Saux M."/>
        </authorList>
    </citation>
    <scope>NUCLEOTIDE SEQUENCE [LARGE SCALE GENOMIC DNA]</scope>
    <source>
        <strain evidence="2 3">CFBP 4691</strain>
    </source>
</reference>
<feature type="transmembrane region" description="Helical" evidence="1">
    <location>
        <begin position="12"/>
        <end position="34"/>
    </location>
</feature>
<dbReference type="AlphaFoldDB" id="A0A2S6ZBB3"/>
<evidence type="ECO:0000313" key="3">
    <source>
        <dbReference type="Proteomes" id="UP000239898"/>
    </source>
</evidence>
<gene>
    <name evidence="2" type="ORF">XthCFBP4691_17185</name>
</gene>
<name>A0A2S6ZBB3_9XANT</name>